<dbReference type="InParanoid" id="A0A1B6Q2F0"/>
<sequence>MKQQKCWCSFLSHKLLAVLMSVAILAVMLTGFLTGVSVYMGGRVDGVSPPAPTSSGSPHSASIFPDND</sequence>
<dbReference type="OMA" id="SVYMGGR"/>
<evidence type="ECO:0000256" key="2">
    <source>
        <dbReference type="SAM" id="Phobius"/>
    </source>
</evidence>
<organism evidence="3 4">
    <name type="scientific">Sorghum bicolor</name>
    <name type="common">Sorghum</name>
    <name type="synonym">Sorghum vulgare</name>
    <dbReference type="NCBI Taxonomy" id="4558"/>
    <lineage>
        <taxon>Eukaryota</taxon>
        <taxon>Viridiplantae</taxon>
        <taxon>Streptophyta</taxon>
        <taxon>Embryophyta</taxon>
        <taxon>Tracheophyta</taxon>
        <taxon>Spermatophyta</taxon>
        <taxon>Magnoliopsida</taxon>
        <taxon>Liliopsida</taxon>
        <taxon>Poales</taxon>
        <taxon>Poaceae</taxon>
        <taxon>PACMAD clade</taxon>
        <taxon>Panicoideae</taxon>
        <taxon>Andropogonodae</taxon>
        <taxon>Andropogoneae</taxon>
        <taxon>Sorghinae</taxon>
        <taxon>Sorghum</taxon>
    </lineage>
</organism>
<dbReference type="Gramene" id="KXG32080">
    <property type="protein sequence ID" value="KXG32080"/>
    <property type="gene ID" value="SORBI_3003G097300"/>
</dbReference>
<proteinExistence type="predicted"/>
<keyword evidence="2" id="KW-0812">Transmembrane</keyword>
<reference evidence="4" key="2">
    <citation type="journal article" date="2018" name="Plant J.">
        <title>The Sorghum bicolor reference genome: improved assembly, gene annotations, a transcriptome atlas, and signatures of genome organization.</title>
        <authorList>
            <person name="McCormick R.F."/>
            <person name="Truong S.K."/>
            <person name="Sreedasyam A."/>
            <person name="Jenkins J."/>
            <person name="Shu S."/>
            <person name="Sims D."/>
            <person name="Kennedy M."/>
            <person name="Amirebrahimi M."/>
            <person name="Weers B.D."/>
            <person name="McKinley B."/>
            <person name="Mattison A."/>
            <person name="Morishige D.T."/>
            <person name="Grimwood J."/>
            <person name="Schmutz J."/>
            <person name="Mullet J.E."/>
        </authorList>
    </citation>
    <scope>NUCLEOTIDE SEQUENCE [LARGE SCALE GENOMIC DNA]</scope>
    <source>
        <strain evidence="4">cv. BTx623</strain>
    </source>
</reference>
<evidence type="ECO:0000313" key="4">
    <source>
        <dbReference type="Proteomes" id="UP000000768"/>
    </source>
</evidence>
<evidence type="ECO:0000256" key="1">
    <source>
        <dbReference type="SAM" id="MobiDB-lite"/>
    </source>
</evidence>
<feature type="region of interest" description="Disordered" evidence="1">
    <location>
        <begin position="49"/>
        <end position="68"/>
    </location>
</feature>
<accession>A0A1B6Q2F0</accession>
<name>A0A1B6Q2F0_SORBI</name>
<dbReference type="EMBL" id="CM000762">
    <property type="protein sequence ID" value="KXG32080.1"/>
    <property type="molecule type" value="Genomic_DNA"/>
</dbReference>
<dbReference type="AlphaFoldDB" id="A0A1B6Q2F0"/>
<gene>
    <name evidence="3" type="ORF">SORBI_3003G097300</name>
</gene>
<keyword evidence="2" id="KW-0472">Membrane</keyword>
<reference evidence="3 4" key="1">
    <citation type="journal article" date="2009" name="Nature">
        <title>The Sorghum bicolor genome and the diversification of grasses.</title>
        <authorList>
            <person name="Paterson A.H."/>
            <person name="Bowers J.E."/>
            <person name="Bruggmann R."/>
            <person name="Dubchak I."/>
            <person name="Grimwood J."/>
            <person name="Gundlach H."/>
            <person name="Haberer G."/>
            <person name="Hellsten U."/>
            <person name="Mitros T."/>
            <person name="Poliakov A."/>
            <person name="Schmutz J."/>
            <person name="Spannagl M."/>
            <person name="Tang H."/>
            <person name="Wang X."/>
            <person name="Wicker T."/>
            <person name="Bharti A.K."/>
            <person name="Chapman J."/>
            <person name="Feltus F.A."/>
            <person name="Gowik U."/>
            <person name="Grigoriev I.V."/>
            <person name="Lyons E."/>
            <person name="Maher C.A."/>
            <person name="Martis M."/>
            <person name="Narechania A."/>
            <person name="Otillar R.P."/>
            <person name="Penning B.W."/>
            <person name="Salamov A.A."/>
            <person name="Wang Y."/>
            <person name="Zhang L."/>
            <person name="Carpita N.C."/>
            <person name="Freeling M."/>
            <person name="Gingle A.R."/>
            <person name="Hash C.T."/>
            <person name="Keller B."/>
            <person name="Klein P."/>
            <person name="Kresovich S."/>
            <person name="McCann M.C."/>
            <person name="Ming R."/>
            <person name="Peterson D.G."/>
            <person name="Mehboob-ur-Rahman"/>
            <person name="Ware D."/>
            <person name="Westhoff P."/>
            <person name="Mayer K.F."/>
            <person name="Messing J."/>
            <person name="Rokhsar D.S."/>
        </authorList>
    </citation>
    <scope>NUCLEOTIDE SEQUENCE [LARGE SCALE GENOMIC DNA]</scope>
    <source>
        <strain evidence="4">cv. BTx623</strain>
    </source>
</reference>
<dbReference type="Proteomes" id="UP000000768">
    <property type="component" value="Chromosome 3"/>
</dbReference>
<feature type="transmembrane region" description="Helical" evidence="2">
    <location>
        <begin position="15"/>
        <end position="40"/>
    </location>
</feature>
<protein>
    <submittedName>
        <fullName evidence="3">Uncharacterized protein</fullName>
    </submittedName>
</protein>
<keyword evidence="2" id="KW-1133">Transmembrane helix</keyword>
<evidence type="ECO:0000313" key="3">
    <source>
        <dbReference type="EMBL" id="KXG32080.1"/>
    </source>
</evidence>
<keyword evidence="4" id="KW-1185">Reference proteome</keyword>